<protein>
    <submittedName>
        <fullName evidence="1">Uncharacterized protein</fullName>
    </submittedName>
</protein>
<dbReference type="Proteomes" id="UP001732700">
    <property type="component" value="Chromosome 2C"/>
</dbReference>
<reference evidence="1" key="2">
    <citation type="submission" date="2025-09" db="UniProtKB">
        <authorList>
            <consortium name="EnsemblPlants"/>
        </authorList>
    </citation>
    <scope>IDENTIFICATION</scope>
</reference>
<reference evidence="1" key="1">
    <citation type="submission" date="2021-05" db="EMBL/GenBank/DDBJ databases">
        <authorList>
            <person name="Scholz U."/>
            <person name="Mascher M."/>
            <person name="Fiebig A."/>
        </authorList>
    </citation>
    <scope>NUCLEOTIDE SEQUENCE [LARGE SCALE GENOMIC DNA]</scope>
</reference>
<sequence>MTVVKRALPHLRDVLRSLMDSPAGVASLVPDQLCPLALEVAAELGVPGYIFCSSNLMALSTIIRAPELDKTTTGEFRDLPEMIRLPGLVPLHGSELVDTVQDRANQAYALVVELGKLYLLAQGLVVNTFDAMERETAVAWKELSDKGVYPPVYAVGPIIRQPCSSESSKHSSLRWLDDQPDGSVLYLCFGSGGTLSTEQTAELAAGLEASKQKFLWVVQFGNDSDKCGSYFGGGSRDEDNPVNYLPEGFVERTKGTGLAVPLWAPQVEILSHPAVGGFVSHCGWSSTLEAVAAGVPTIAWPLYAEQRMNAKMLSERAGMALRPKARVDGVATRGEVAAVARELMVGERGAFARNKVRELREEMGKCFVPDGSSRKALEAVAGSSCPLYFIRRRSISAVHIHVLSVNIPWLFRVNVNRRPSEQLRADLFPDAMTTRLAITIAACFGATVLMNSTHKTYKTQAKQNIRHTQPGTQATLTPECTLKTVASTLIYHENFCQTSTPPERNDIQR</sequence>
<proteinExistence type="predicted"/>
<accession>A0ACD5UW32</accession>
<evidence type="ECO:0000313" key="2">
    <source>
        <dbReference type="Proteomes" id="UP001732700"/>
    </source>
</evidence>
<keyword evidence="2" id="KW-1185">Reference proteome</keyword>
<organism evidence="1 2">
    <name type="scientific">Avena sativa</name>
    <name type="common">Oat</name>
    <dbReference type="NCBI Taxonomy" id="4498"/>
    <lineage>
        <taxon>Eukaryota</taxon>
        <taxon>Viridiplantae</taxon>
        <taxon>Streptophyta</taxon>
        <taxon>Embryophyta</taxon>
        <taxon>Tracheophyta</taxon>
        <taxon>Spermatophyta</taxon>
        <taxon>Magnoliopsida</taxon>
        <taxon>Liliopsida</taxon>
        <taxon>Poales</taxon>
        <taxon>Poaceae</taxon>
        <taxon>BOP clade</taxon>
        <taxon>Pooideae</taxon>
        <taxon>Poodae</taxon>
        <taxon>Poeae</taxon>
        <taxon>Poeae Chloroplast Group 1 (Aveneae type)</taxon>
        <taxon>Aveninae</taxon>
        <taxon>Avena</taxon>
    </lineage>
</organism>
<evidence type="ECO:0000313" key="1">
    <source>
        <dbReference type="EnsemblPlants" id="AVESA.00010b.r2.2CG0319000.1.CDS"/>
    </source>
</evidence>
<dbReference type="EnsemblPlants" id="AVESA.00010b.r2.2CG0319000.1">
    <property type="protein sequence ID" value="AVESA.00010b.r2.2CG0319000.1.CDS"/>
    <property type="gene ID" value="AVESA.00010b.r2.2CG0319000"/>
</dbReference>
<name>A0ACD5UW32_AVESA</name>